<dbReference type="InterPro" id="IPR011138">
    <property type="entry name" value="Cytochrome_b-558"/>
</dbReference>
<keyword evidence="7 8" id="KW-0472">Membrane</keyword>
<keyword evidence="4" id="KW-0479">Metal-binding</keyword>
<dbReference type="eggNOG" id="ENOG502Z7RU">
    <property type="taxonomic scope" value="Bacteria"/>
</dbReference>
<dbReference type="AlphaFoldDB" id="I6YT24"/>
<dbReference type="HOGENOM" id="CLU_077968_0_0_10"/>
<feature type="transmembrane region" description="Helical" evidence="8">
    <location>
        <begin position="16"/>
        <end position="39"/>
    </location>
</feature>
<evidence type="ECO:0000313" key="10">
    <source>
        <dbReference type="Proteomes" id="UP000009011"/>
    </source>
</evidence>
<dbReference type="Pfam" id="PF01127">
    <property type="entry name" value="Sdh_cyt"/>
    <property type="match status" value="1"/>
</dbReference>
<gene>
    <name evidence="9" type="ordered locus">MROS_0459</name>
</gene>
<comment type="subcellular location">
    <subcellularLocation>
        <location evidence="1">Membrane</location>
    </subcellularLocation>
</comment>
<dbReference type="STRING" id="1191523.MROS_0459"/>
<name>I6YT24_MELRP</name>
<evidence type="ECO:0000256" key="3">
    <source>
        <dbReference type="ARBA" id="ARBA00022692"/>
    </source>
</evidence>
<keyword evidence="5 8" id="KW-1133">Transmembrane helix</keyword>
<dbReference type="PATRIC" id="fig|1191523.3.peg.478"/>
<dbReference type="GO" id="GO:0016020">
    <property type="term" value="C:membrane"/>
    <property type="evidence" value="ECO:0007669"/>
    <property type="project" value="UniProtKB-SubCell"/>
</dbReference>
<dbReference type="Proteomes" id="UP000009011">
    <property type="component" value="Chromosome"/>
</dbReference>
<evidence type="ECO:0000256" key="8">
    <source>
        <dbReference type="SAM" id="Phobius"/>
    </source>
</evidence>
<keyword evidence="2" id="KW-0349">Heme</keyword>
<keyword evidence="10" id="KW-1185">Reference proteome</keyword>
<feature type="transmembrane region" description="Helical" evidence="8">
    <location>
        <begin position="104"/>
        <end position="126"/>
    </location>
</feature>
<dbReference type="EMBL" id="CP003557">
    <property type="protein sequence ID" value="AFN73702.1"/>
    <property type="molecule type" value="Genomic_DNA"/>
</dbReference>
<proteinExistence type="predicted"/>
<dbReference type="Gene3D" id="1.20.1300.10">
    <property type="entry name" value="Fumarate reductase/succinate dehydrogenase, transmembrane subunit"/>
    <property type="match status" value="1"/>
</dbReference>
<dbReference type="KEGG" id="mro:MROS_0459"/>
<dbReference type="SUPFAM" id="SSF81343">
    <property type="entry name" value="Fumarate reductase respiratory complex transmembrane subunits"/>
    <property type="match status" value="1"/>
</dbReference>
<dbReference type="RefSeq" id="WP_014855139.1">
    <property type="nucleotide sequence ID" value="NC_018178.1"/>
</dbReference>
<evidence type="ECO:0000256" key="6">
    <source>
        <dbReference type="ARBA" id="ARBA00023004"/>
    </source>
</evidence>
<accession>I6YT24</accession>
<organism evidence="9 10">
    <name type="scientific">Melioribacter roseus (strain DSM 23840 / JCM 17771 / VKM B-2668 / P3M-2)</name>
    <dbReference type="NCBI Taxonomy" id="1191523"/>
    <lineage>
        <taxon>Bacteria</taxon>
        <taxon>Pseudomonadati</taxon>
        <taxon>Ignavibacteriota</taxon>
        <taxon>Ignavibacteria</taxon>
        <taxon>Ignavibacteriales</taxon>
        <taxon>Melioribacteraceae</taxon>
        <taxon>Melioribacter</taxon>
    </lineage>
</organism>
<dbReference type="CDD" id="cd03498">
    <property type="entry name" value="SQR_TypeB_2_TM"/>
    <property type="match status" value="1"/>
</dbReference>
<evidence type="ECO:0000256" key="4">
    <source>
        <dbReference type="ARBA" id="ARBA00022723"/>
    </source>
</evidence>
<reference evidence="9 10" key="1">
    <citation type="journal article" date="2013" name="PLoS ONE">
        <title>Genomic analysis of Melioribacter roseus, facultatively anaerobic organotrophic bacterium representing a novel deep lineage within Bacteriodetes/Chlorobi group.</title>
        <authorList>
            <person name="Kadnikov V.V."/>
            <person name="Mardanov A.V."/>
            <person name="Podosokorskaya O.A."/>
            <person name="Gavrilov S.N."/>
            <person name="Kublanov I.V."/>
            <person name="Beletsky A.V."/>
            <person name="Bonch-Osmolovskaya E.A."/>
            <person name="Ravin N.V."/>
        </authorList>
    </citation>
    <scope>NUCLEOTIDE SEQUENCE [LARGE SCALE GENOMIC DNA]</scope>
    <source>
        <strain evidence="10">JCM 17771 / P3M-2</strain>
    </source>
</reference>
<keyword evidence="6" id="KW-0408">Iron</keyword>
<sequence>MGWIANALNSSIGKKFIMALTGVCLLLFLIIHLINNLTLYGGPELFNTVVKNLENIKPLVRVIELILALIFVFHIYDAIRVWYGNKKARPVNYKVNASSENSTLFSRTMIWSGSVIFIFLVIHLRTFWVSFNLGHPLAQSHNYYEIVVQAFSDPVYSLLYVAAIILLGFHLKHGFQSAFQTFGWNNNKYFPLIKKLGDIYTYIMVIGFASIPIYFLFFTEVTDGKIRFKSSGWSYRRKMD</sequence>
<keyword evidence="3 8" id="KW-0812">Transmembrane</keyword>
<dbReference type="NCBIfam" id="TIGR02046">
    <property type="entry name" value="sdhC_b558_fam"/>
    <property type="match status" value="1"/>
</dbReference>
<dbReference type="OrthoDB" id="9802842at2"/>
<evidence type="ECO:0000256" key="1">
    <source>
        <dbReference type="ARBA" id="ARBA00004370"/>
    </source>
</evidence>
<feature type="transmembrane region" description="Helical" evidence="8">
    <location>
        <begin position="59"/>
        <end position="83"/>
    </location>
</feature>
<dbReference type="InterPro" id="IPR034804">
    <property type="entry name" value="SQR/QFR_C/D"/>
</dbReference>
<evidence type="ECO:0000313" key="9">
    <source>
        <dbReference type="EMBL" id="AFN73702.1"/>
    </source>
</evidence>
<protein>
    <submittedName>
        <fullName evidence="9">Succinate dehydrogenase/fumarate reductase cytochrome b subunit</fullName>
    </submittedName>
</protein>
<evidence type="ECO:0000256" key="5">
    <source>
        <dbReference type="ARBA" id="ARBA00022989"/>
    </source>
</evidence>
<feature type="transmembrane region" description="Helical" evidence="8">
    <location>
        <begin position="199"/>
        <end position="218"/>
    </location>
</feature>
<dbReference type="InterPro" id="IPR000701">
    <property type="entry name" value="SuccDH_FuR_B_TM-su"/>
</dbReference>
<dbReference type="GO" id="GO:0046872">
    <property type="term" value="F:metal ion binding"/>
    <property type="evidence" value="ECO:0007669"/>
    <property type="project" value="UniProtKB-KW"/>
</dbReference>
<evidence type="ECO:0000256" key="7">
    <source>
        <dbReference type="ARBA" id="ARBA00023136"/>
    </source>
</evidence>
<evidence type="ECO:0000256" key="2">
    <source>
        <dbReference type="ARBA" id="ARBA00022617"/>
    </source>
</evidence>
<feature type="transmembrane region" description="Helical" evidence="8">
    <location>
        <begin position="146"/>
        <end position="169"/>
    </location>
</feature>